<reference evidence="1 2" key="1">
    <citation type="submission" date="2016-11" db="EMBL/GenBank/DDBJ databases">
        <title>A multilocus sequence analysis scheme for characterization of bacteria in the genus Thioclava.</title>
        <authorList>
            <person name="Liu Y."/>
            <person name="Shao Z."/>
        </authorList>
    </citation>
    <scope>NUCLEOTIDE SEQUENCE [LARGE SCALE GENOMIC DNA]</scope>
    <source>
        <strain evidence="1 2">11.10-0-13</strain>
    </source>
</reference>
<dbReference type="Proteomes" id="UP000242224">
    <property type="component" value="Unassembled WGS sequence"/>
</dbReference>
<organism evidence="1 2">
    <name type="scientific">Thioclava marina</name>
    <dbReference type="NCBI Taxonomy" id="1915077"/>
    <lineage>
        <taxon>Bacteria</taxon>
        <taxon>Pseudomonadati</taxon>
        <taxon>Pseudomonadota</taxon>
        <taxon>Alphaproteobacteria</taxon>
        <taxon>Rhodobacterales</taxon>
        <taxon>Paracoccaceae</taxon>
        <taxon>Thioclava</taxon>
    </lineage>
</organism>
<gene>
    <name evidence="1" type="ORF">BMG00_02570</name>
</gene>
<comment type="caution">
    <text evidence="1">The sequence shown here is derived from an EMBL/GenBank/DDBJ whole genome shotgun (WGS) entry which is preliminary data.</text>
</comment>
<proteinExistence type="predicted"/>
<protein>
    <submittedName>
        <fullName evidence="1">Uncharacterized protein</fullName>
    </submittedName>
</protein>
<evidence type="ECO:0000313" key="2">
    <source>
        <dbReference type="Proteomes" id="UP000242224"/>
    </source>
</evidence>
<sequence length="102" mass="11509">MSARSSDPGEDDWGPWIRHDGKGCPVRVGTIVEVVCEDRFGFTMRQIACVAGGSYSSWDWSHFPELKKIIRYREKRPKGLSILEGCMSEIEPTVHNDLVKIG</sequence>
<name>A0ABX3MMK0_9RHOB</name>
<dbReference type="RefSeq" id="WP_078573295.1">
    <property type="nucleotide sequence ID" value="NZ_JACIZB010000023.1"/>
</dbReference>
<keyword evidence="2" id="KW-1185">Reference proteome</keyword>
<evidence type="ECO:0000313" key="1">
    <source>
        <dbReference type="EMBL" id="OOY12734.1"/>
    </source>
</evidence>
<accession>A0ABX3MMK0</accession>
<dbReference type="EMBL" id="MPZS01000001">
    <property type="protein sequence ID" value="OOY12734.1"/>
    <property type="molecule type" value="Genomic_DNA"/>
</dbReference>